<gene>
    <name evidence="1" type="ORF">B0T45_05560</name>
</gene>
<reference evidence="1 2" key="1">
    <citation type="submission" date="2017-02" db="EMBL/GenBank/DDBJ databases">
        <title>Chromobacterium haemolyticum H5244.</title>
        <authorList>
            <person name="Gulvik C.A."/>
        </authorList>
    </citation>
    <scope>NUCLEOTIDE SEQUENCE [LARGE SCALE GENOMIC DNA]</scope>
    <source>
        <strain evidence="1 2">H5244</strain>
    </source>
</reference>
<name>A0A1W0D799_9NEIS</name>
<organism evidence="1 2">
    <name type="scientific">Chromobacterium haemolyticum</name>
    <dbReference type="NCBI Taxonomy" id="394935"/>
    <lineage>
        <taxon>Bacteria</taxon>
        <taxon>Pseudomonadati</taxon>
        <taxon>Pseudomonadota</taxon>
        <taxon>Betaproteobacteria</taxon>
        <taxon>Neisseriales</taxon>
        <taxon>Chromobacteriaceae</taxon>
        <taxon>Chromobacterium</taxon>
    </lineage>
</organism>
<comment type="caution">
    <text evidence="1">The sequence shown here is derived from an EMBL/GenBank/DDBJ whole genome shotgun (WGS) entry which is preliminary data.</text>
</comment>
<dbReference type="AlphaFoldDB" id="A0A1W0D799"/>
<proteinExistence type="predicted"/>
<evidence type="ECO:0000313" key="2">
    <source>
        <dbReference type="Proteomes" id="UP000192721"/>
    </source>
</evidence>
<evidence type="ECO:0000313" key="1">
    <source>
        <dbReference type="EMBL" id="OQS42828.1"/>
    </source>
</evidence>
<sequence length="59" mass="6270">MLGPRWEERAEDGGADAAALSLSGSQKLVEHLRQGAPTQAVLEYDKSAQRSIRGFVAGS</sequence>
<dbReference type="Proteomes" id="UP000192721">
    <property type="component" value="Unassembled WGS sequence"/>
</dbReference>
<protein>
    <submittedName>
        <fullName evidence="1">Uncharacterized protein</fullName>
    </submittedName>
</protein>
<dbReference type="EMBL" id="MUKV01000004">
    <property type="protein sequence ID" value="OQS42828.1"/>
    <property type="molecule type" value="Genomic_DNA"/>
</dbReference>
<accession>A0A1W0D799</accession>